<keyword evidence="6 8" id="KW-0472">Membrane</keyword>
<dbReference type="PANTHER" id="PTHR30558">
    <property type="entry name" value="EXBD MEMBRANE COMPONENT OF PMF-DRIVEN MACROMOLECULE IMPORT SYSTEM"/>
    <property type="match status" value="1"/>
</dbReference>
<evidence type="ECO:0000256" key="7">
    <source>
        <dbReference type="RuleBase" id="RU003879"/>
    </source>
</evidence>
<evidence type="ECO:0000256" key="6">
    <source>
        <dbReference type="ARBA" id="ARBA00023136"/>
    </source>
</evidence>
<evidence type="ECO:0000256" key="2">
    <source>
        <dbReference type="ARBA" id="ARBA00005811"/>
    </source>
</evidence>
<evidence type="ECO:0000256" key="8">
    <source>
        <dbReference type="SAM" id="Phobius"/>
    </source>
</evidence>
<comment type="caution">
    <text evidence="9">The sequence shown here is derived from an EMBL/GenBank/DDBJ whole genome shotgun (WGS) entry which is preliminary data.</text>
</comment>
<dbReference type="GO" id="GO:0005886">
    <property type="term" value="C:plasma membrane"/>
    <property type="evidence" value="ECO:0007669"/>
    <property type="project" value="UniProtKB-SubCell"/>
</dbReference>
<comment type="similarity">
    <text evidence="2 7">Belongs to the ExbD/TolR family.</text>
</comment>
<proteinExistence type="inferred from homology"/>
<dbReference type="AlphaFoldDB" id="A0A4Q0ZPS0"/>
<evidence type="ECO:0000256" key="5">
    <source>
        <dbReference type="ARBA" id="ARBA00022989"/>
    </source>
</evidence>
<organism evidence="9 10">
    <name type="scientific">Arcobacter cloacae</name>
    <dbReference type="NCBI Taxonomy" id="1054034"/>
    <lineage>
        <taxon>Bacteria</taxon>
        <taxon>Pseudomonadati</taxon>
        <taxon>Campylobacterota</taxon>
        <taxon>Epsilonproteobacteria</taxon>
        <taxon>Campylobacterales</taxon>
        <taxon>Arcobacteraceae</taxon>
        <taxon>Arcobacter</taxon>
    </lineage>
</organism>
<dbReference type="Proteomes" id="UP000290870">
    <property type="component" value="Unassembled WGS sequence"/>
</dbReference>
<reference evidence="9 10" key="1">
    <citation type="submission" date="2017-10" db="EMBL/GenBank/DDBJ databases">
        <title>Genomics of the genus Arcobacter.</title>
        <authorList>
            <person name="Perez-Cataluna A."/>
            <person name="Figueras M.J."/>
        </authorList>
    </citation>
    <scope>NUCLEOTIDE SEQUENCE [LARGE SCALE GENOMIC DNA]</scope>
    <source>
        <strain evidence="9 10">F26</strain>
    </source>
</reference>
<evidence type="ECO:0000256" key="4">
    <source>
        <dbReference type="ARBA" id="ARBA00022692"/>
    </source>
</evidence>
<sequence length="130" mass="14891">MKRREALGLDLTPVIDVVFILLIFFIVTSVFKKDELALMLDLPTSNAKEIEVKQEQVFIELSQNKLAIKGIEVSFDSLEDNLKSIKNKENAVIVRIDKKVEYERVVKVLDLLQKYNLTNLALVTNENAKK</sequence>
<dbReference type="EMBL" id="PDJZ01000001">
    <property type="protein sequence ID" value="RXJ85806.1"/>
    <property type="molecule type" value="Genomic_DNA"/>
</dbReference>
<keyword evidence="7" id="KW-0813">Transport</keyword>
<evidence type="ECO:0000256" key="3">
    <source>
        <dbReference type="ARBA" id="ARBA00022475"/>
    </source>
</evidence>
<name>A0A4Q0ZPS0_9BACT</name>
<dbReference type="Pfam" id="PF02472">
    <property type="entry name" value="ExbD"/>
    <property type="match status" value="1"/>
</dbReference>
<keyword evidence="4 7" id="KW-0812">Transmembrane</keyword>
<dbReference type="RefSeq" id="WP_128985336.1">
    <property type="nucleotide sequence ID" value="NZ_PDJZ01000001.1"/>
</dbReference>
<feature type="transmembrane region" description="Helical" evidence="8">
    <location>
        <begin position="12"/>
        <end position="31"/>
    </location>
</feature>
<dbReference type="OrthoDB" id="5348190at2"/>
<keyword evidence="5 8" id="KW-1133">Transmembrane helix</keyword>
<protein>
    <submittedName>
        <fullName evidence="9">Biopolymer transporter ExbD</fullName>
    </submittedName>
</protein>
<keyword evidence="3" id="KW-1003">Cell membrane</keyword>
<dbReference type="GO" id="GO:0022857">
    <property type="term" value="F:transmembrane transporter activity"/>
    <property type="evidence" value="ECO:0007669"/>
    <property type="project" value="InterPro"/>
</dbReference>
<keyword evidence="7" id="KW-0653">Protein transport</keyword>
<dbReference type="PANTHER" id="PTHR30558:SF3">
    <property type="entry name" value="BIOPOLYMER TRANSPORT PROTEIN EXBD-RELATED"/>
    <property type="match status" value="1"/>
</dbReference>
<accession>A0A4Q0ZPS0</accession>
<evidence type="ECO:0000256" key="1">
    <source>
        <dbReference type="ARBA" id="ARBA00004162"/>
    </source>
</evidence>
<comment type="subcellular location">
    <subcellularLocation>
        <location evidence="1">Cell membrane</location>
        <topology evidence="1">Single-pass membrane protein</topology>
    </subcellularLocation>
    <subcellularLocation>
        <location evidence="7">Cell membrane</location>
        <topology evidence="7">Single-pass type II membrane protein</topology>
    </subcellularLocation>
</comment>
<dbReference type="InterPro" id="IPR003400">
    <property type="entry name" value="ExbD"/>
</dbReference>
<dbReference type="Gene3D" id="3.30.420.270">
    <property type="match status" value="1"/>
</dbReference>
<dbReference type="GO" id="GO:0015031">
    <property type="term" value="P:protein transport"/>
    <property type="evidence" value="ECO:0007669"/>
    <property type="project" value="UniProtKB-KW"/>
</dbReference>
<gene>
    <name evidence="9" type="ORF">CRU90_00670</name>
</gene>
<evidence type="ECO:0000313" key="10">
    <source>
        <dbReference type="Proteomes" id="UP000290870"/>
    </source>
</evidence>
<evidence type="ECO:0000313" key="9">
    <source>
        <dbReference type="EMBL" id="RXJ85806.1"/>
    </source>
</evidence>